<dbReference type="EMBL" id="HBDZ01008972">
    <property type="protein sequence ID" value="CAD8240913.1"/>
    <property type="molecule type" value="Transcribed_RNA"/>
</dbReference>
<gene>
    <name evidence="1" type="ORF">PCOL08062_LOCUS6848</name>
</gene>
<dbReference type="AlphaFoldDB" id="A0A7R9TPC9"/>
<evidence type="ECO:0008006" key="2">
    <source>
        <dbReference type="Google" id="ProtNLM"/>
    </source>
</evidence>
<sequence>MPAAAEEESLFETARLLRSPHAAVRRAALGAVSAQAASAAAARGGDDVLREVADAAAEAVAEACARVAPKSSAVSALRVAEALAFGSGTTGRMTAEALARSAFCARAALAAMDPNLSLWNVRDGERVWRVARRCAATLAHTRAKDTRCLHEELFRVVEVAVRSLAAATCSLGTPARPPPSLAAAACAADVITLMTHHQRHDGIALGHARAATDALARGALAAGLVVAVGDWSLPLAGEPVDVLDGKPSDSLLSLIGGWTEPGKRFTMAAEQALLASALCGLPSTCEAMIGRGVPEALLRAMPETASAVEGGALNEATVEARCRLLAVLIEAGAAFISNDELAWLAVCAEPALSALCAERRAPNSRKWASAARAAAARLTGRLHVGLPCALGARLRILLRGAPLQGAYADVQLPHSRRAHGIVLSARCPPLLAAAEGRDEKVLDATRAAGAAALDAALEHIYCGEATLDDAPEQAANLLALSKALGLHKLASALRVRLPLAVGIEALWSPVVLAPKECVDESAQNAGAARERGCTESQPSAEDRASYCDFMVQCCDEMMEGRCNDGDASSTSSVADSEGPAHTRACVRMSLAVLAAHSPLFSPRIRDAFAAERWTRSPAEQGVSTSGAHALWMWMCTRTLPRGATSLPALANAATLADLWMIGPSLVGIGNNGGASKEDDAASAIERALLEALDDGCSGAHVRPASECDVKAEAAAAAARVASGMYPLLAFSAARDKALCYLAKKWSELDAELREDLLDEQLRNDVLRLRMELLSVS</sequence>
<proteinExistence type="predicted"/>
<dbReference type="Gene3D" id="3.30.710.10">
    <property type="entry name" value="Potassium Channel Kv1.1, Chain A"/>
    <property type="match status" value="1"/>
</dbReference>
<evidence type="ECO:0000313" key="1">
    <source>
        <dbReference type="EMBL" id="CAD8240913.1"/>
    </source>
</evidence>
<name>A0A7R9TPC9_9VIRI</name>
<accession>A0A7R9TPC9</accession>
<reference evidence="1" key="1">
    <citation type="submission" date="2021-01" db="EMBL/GenBank/DDBJ databases">
        <authorList>
            <person name="Corre E."/>
            <person name="Pelletier E."/>
            <person name="Niang G."/>
            <person name="Scheremetjew M."/>
            <person name="Finn R."/>
            <person name="Kale V."/>
            <person name="Holt S."/>
            <person name="Cochrane G."/>
            <person name="Meng A."/>
            <person name="Brown T."/>
            <person name="Cohen L."/>
        </authorList>
    </citation>
    <scope>NUCLEOTIDE SEQUENCE</scope>
    <source>
        <strain evidence="1">CCMP1413</strain>
    </source>
</reference>
<dbReference type="InterPro" id="IPR011333">
    <property type="entry name" value="SKP1/BTB/POZ_sf"/>
</dbReference>
<organism evidence="1">
    <name type="scientific">Prasinoderma coloniale</name>
    <dbReference type="NCBI Taxonomy" id="156133"/>
    <lineage>
        <taxon>Eukaryota</taxon>
        <taxon>Viridiplantae</taxon>
        <taxon>Prasinodermophyta</taxon>
        <taxon>Prasinodermophyceae</taxon>
        <taxon>Prasinodermales</taxon>
        <taxon>Prasinodermaceae</taxon>
        <taxon>Prasinoderma</taxon>
    </lineage>
</organism>
<protein>
    <recommendedName>
        <fullName evidence="2">BTB domain-containing protein</fullName>
    </recommendedName>
</protein>